<dbReference type="PANTHER" id="PTHR48081:SF19">
    <property type="entry name" value="AB HYDROLASE SUPERFAMILY PROTEIN C4A8.06C"/>
    <property type="match status" value="1"/>
</dbReference>
<dbReference type="AlphaFoldDB" id="A0A6A6UFU3"/>
<gene>
    <name evidence="4" type="ORF">BT63DRAFT_454623</name>
</gene>
<accession>A0A6A6UFU3</accession>
<organism evidence="4 5">
    <name type="scientific">Microthyrium microscopicum</name>
    <dbReference type="NCBI Taxonomy" id="703497"/>
    <lineage>
        <taxon>Eukaryota</taxon>
        <taxon>Fungi</taxon>
        <taxon>Dikarya</taxon>
        <taxon>Ascomycota</taxon>
        <taxon>Pezizomycotina</taxon>
        <taxon>Dothideomycetes</taxon>
        <taxon>Dothideomycetes incertae sedis</taxon>
        <taxon>Microthyriales</taxon>
        <taxon>Microthyriaceae</taxon>
        <taxon>Microthyrium</taxon>
    </lineage>
</organism>
<feature type="compositionally biased region" description="Polar residues" evidence="2">
    <location>
        <begin position="870"/>
        <end position="891"/>
    </location>
</feature>
<evidence type="ECO:0000313" key="4">
    <source>
        <dbReference type="EMBL" id="KAF2670431.1"/>
    </source>
</evidence>
<keyword evidence="5" id="KW-1185">Reference proteome</keyword>
<evidence type="ECO:0000256" key="2">
    <source>
        <dbReference type="SAM" id="MobiDB-lite"/>
    </source>
</evidence>
<dbReference type="Gene3D" id="3.40.50.1820">
    <property type="entry name" value="alpha/beta hydrolase"/>
    <property type="match status" value="2"/>
</dbReference>
<evidence type="ECO:0000259" key="3">
    <source>
        <dbReference type="Pfam" id="PF07859"/>
    </source>
</evidence>
<feature type="region of interest" description="Disordered" evidence="2">
    <location>
        <begin position="559"/>
        <end position="604"/>
    </location>
</feature>
<dbReference type="Proteomes" id="UP000799302">
    <property type="component" value="Unassembled WGS sequence"/>
</dbReference>
<dbReference type="PANTHER" id="PTHR48081">
    <property type="entry name" value="AB HYDROLASE SUPERFAMILY PROTEIN C4A8.06C"/>
    <property type="match status" value="1"/>
</dbReference>
<dbReference type="SUPFAM" id="SSF53474">
    <property type="entry name" value="alpha/beta-Hydrolases"/>
    <property type="match status" value="1"/>
</dbReference>
<feature type="region of interest" description="Disordered" evidence="2">
    <location>
        <begin position="284"/>
        <end position="419"/>
    </location>
</feature>
<feature type="region of interest" description="Disordered" evidence="2">
    <location>
        <begin position="820"/>
        <end position="974"/>
    </location>
</feature>
<protein>
    <submittedName>
        <fullName evidence="4">Alpha/beta-hydrolase</fullName>
    </submittedName>
</protein>
<keyword evidence="1 4" id="KW-0378">Hydrolase</keyword>
<feature type="compositionally biased region" description="Basic and acidic residues" evidence="2">
    <location>
        <begin position="286"/>
        <end position="300"/>
    </location>
</feature>
<feature type="domain" description="Alpha/beta hydrolase fold-3" evidence="3">
    <location>
        <begin position="145"/>
        <end position="258"/>
    </location>
</feature>
<feature type="compositionally biased region" description="Low complexity" evidence="2">
    <location>
        <begin position="387"/>
        <end position="397"/>
    </location>
</feature>
<dbReference type="InterPro" id="IPR050300">
    <property type="entry name" value="GDXG_lipolytic_enzyme"/>
</dbReference>
<feature type="compositionally biased region" description="Basic and acidic residues" evidence="2">
    <location>
        <begin position="934"/>
        <end position="945"/>
    </location>
</feature>
<feature type="compositionally biased region" description="Low complexity" evidence="2">
    <location>
        <begin position="369"/>
        <end position="380"/>
    </location>
</feature>
<feature type="region of interest" description="Disordered" evidence="2">
    <location>
        <begin position="620"/>
        <end position="684"/>
    </location>
</feature>
<sequence length="988" mass="107626">MPINTIGIVASVSPTVVGTCVSHYTNRKPRKHKPTAHISYDLGLNVVRHFIKYMAKHTVEDVQDFTAQWIPAPTWVKLEPVSISQNFSDTAAKHLIAQLGSKGVAEVGGVNWWQWRKKQAPLKAEWIEMRKDHQARGSNKSTRILFYIHGGAYYFGSVDEHRYQIQRHARKLKARAFAPRYRLAPQFPFPCGLHDCLTAYLHLLSEYDPSTILFAGDSAGGGMAASLLVLLRDQGLPLPAGAMLLSPWVDLTHSFPSILGDGKLDYIPTQGFIHMPSISWPPPRLAPEKGFNERPIRSETEPPMVSDNGIDIYTPGPDYTLDGSKPDEPKLELSVPAETKNSSEAPETSVAATGASSDRSDGTTTEHVTSSPTNPPTTTSGVLSNGTSRPPSTTTPDPSTPPARPNWIPSHIPSHQATPRVSVDGTETYILEQIQLYAPNFQLFNPLVSPALSPSLGGLCPLLIQVGSGELLSDEQVYFAHKAANPQAFPSNDEIMDRWDPDRESLNKWGPTNVQLQVWDDLCHVPHTLAWTRPAKYMYRSVAQFGAWALARAQKTTIDIDDDDSGSDSEEGSERWVDASRSPVGSIVVPREAQLDGGEGGLSTLANADETTLKAQAIDQGTEPAVPERTSSNQANGSASTPSTELVDSITTDSQATASPANNNTSTLPSINEPTGTIGKAGDALPPFEEHMIRQRVDRHGSVYPMGPPSLFFSLRLKTNTIGIVKEPAVHRWLERQKKWEKKCSRKRAAADAKRSKIESAGLPVGMDGETPPPTALVRRWVGEQKAPGRRKRGMDELKKRKMGVGLKWWSGWGSKHDEETIANQTVNDRRTTSSPLPPTTGHQRKASMAERRKSVVDEGQADHRAIRSGPNSPTPTSVRDQRPRSPSSNLLEVPMLDITGRAAGTAGSSSKFREVLEPQINTKQNGSPAPVVDKGKGPVAKTEEAPTVIDKGKGNAASINTAREGQTGARAVRPASERFYSAAEYPT</sequence>
<dbReference type="GO" id="GO:0016787">
    <property type="term" value="F:hydrolase activity"/>
    <property type="evidence" value="ECO:0007669"/>
    <property type="project" value="UniProtKB-KW"/>
</dbReference>
<feature type="compositionally biased region" description="Basic and acidic residues" evidence="2">
    <location>
        <begin position="848"/>
        <end position="866"/>
    </location>
</feature>
<dbReference type="InterPro" id="IPR013094">
    <property type="entry name" value="AB_hydrolase_3"/>
</dbReference>
<proteinExistence type="predicted"/>
<dbReference type="OrthoDB" id="2336090at2759"/>
<name>A0A6A6UFU3_9PEZI</name>
<feature type="compositionally biased region" description="Polar residues" evidence="2">
    <location>
        <begin position="339"/>
        <end position="368"/>
    </location>
</feature>
<feature type="compositionally biased region" description="Acidic residues" evidence="2">
    <location>
        <begin position="559"/>
        <end position="571"/>
    </location>
</feature>
<feature type="compositionally biased region" description="Polar residues" evidence="2">
    <location>
        <begin position="629"/>
        <end position="675"/>
    </location>
</feature>
<dbReference type="Pfam" id="PF07859">
    <property type="entry name" value="Abhydrolase_3"/>
    <property type="match status" value="1"/>
</dbReference>
<evidence type="ECO:0000256" key="1">
    <source>
        <dbReference type="ARBA" id="ARBA00022801"/>
    </source>
</evidence>
<evidence type="ECO:0000313" key="5">
    <source>
        <dbReference type="Proteomes" id="UP000799302"/>
    </source>
</evidence>
<reference evidence="4" key="1">
    <citation type="journal article" date="2020" name="Stud. Mycol.">
        <title>101 Dothideomycetes genomes: a test case for predicting lifestyles and emergence of pathogens.</title>
        <authorList>
            <person name="Haridas S."/>
            <person name="Albert R."/>
            <person name="Binder M."/>
            <person name="Bloem J."/>
            <person name="Labutti K."/>
            <person name="Salamov A."/>
            <person name="Andreopoulos B."/>
            <person name="Baker S."/>
            <person name="Barry K."/>
            <person name="Bills G."/>
            <person name="Bluhm B."/>
            <person name="Cannon C."/>
            <person name="Castanera R."/>
            <person name="Culley D."/>
            <person name="Daum C."/>
            <person name="Ezra D."/>
            <person name="Gonzalez J."/>
            <person name="Henrissat B."/>
            <person name="Kuo A."/>
            <person name="Liang C."/>
            <person name="Lipzen A."/>
            <person name="Lutzoni F."/>
            <person name="Magnuson J."/>
            <person name="Mondo S."/>
            <person name="Nolan M."/>
            <person name="Ohm R."/>
            <person name="Pangilinan J."/>
            <person name="Park H.-J."/>
            <person name="Ramirez L."/>
            <person name="Alfaro M."/>
            <person name="Sun H."/>
            <person name="Tritt A."/>
            <person name="Yoshinaga Y."/>
            <person name="Zwiers L.-H."/>
            <person name="Turgeon B."/>
            <person name="Goodwin S."/>
            <person name="Spatafora J."/>
            <person name="Crous P."/>
            <person name="Grigoriev I."/>
        </authorList>
    </citation>
    <scope>NUCLEOTIDE SEQUENCE</scope>
    <source>
        <strain evidence="4">CBS 115976</strain>
    </source>
</reference>
<dbReference type="InterPro" id="IPR029058">
    <property type="entry name" value="AB_hydrolase_fold"/>
</dbReference>
<dbReference type="EMBL" id="MU004234">
    <property type="protein sequence ID" value="KAF2670431.1"/>
    <property type="molecule type" value="Genomic_DNA"/>
</dbReference>